<dbReference type="SUPFAM" id="SSF48403">
    <property type="entry name" value="Ankyrin repeat"/>
    <property type="match status" value="3"/>
</dbReference>
<dbReference type="AlphaFoldDB" id="A0A0C1E1Y5"/>
<evidence type="ECO:0000256" key="1">
    <source>
        <dbReference type="ARBA" id="ARBA00022737"/>
    </source>
</evidence>
<evidence type="ECO:0000256" key="2">
    <source>
        <dbReference type="ARBA" id="ARBA00023043"/>
    </source>
</evidence>
<dbReference type="InterPro" id="IPR008271">
    <property type="entry name" value="Ser/Thr_kinase_AS"/>
</dbReference>
<dbReference type="GO" id="GO:0005524">
    <property type="term" value="F:ATP binding"/>
    <property type="evidence" value="ECO:0007669"/>
    <property type="project" value="InterPro"/>
</dbReference>
<proteinExistence type="predicted"/>
<reference evidence="5 6" key="1">
    <citation type="submission" date="2014-11" db="EMBL/GenBank/DDBJ databases">
        <title>Genomics derived discovery of secondary metabolites biosynthetic gene clusters in Aspergillus ustus.</title>
        <authorList>
            <person name="Pi B."/>
            <person name="Dai F."/>
            <person name="Song X."/>
            <person name="Zhu C."/>
            <person name="Li H."/>
            <person name="Yu D."/>
        </authorList>
    </citation>
    <scope>NUCLEOTIDE SEQUENCE [LARGE SCALE GENOMIC DNA]</scope>
    <source>
        <strain evidence="5 6">3.3904</strain>
    </source>
</reference>
<dbReference type="SUPFAM" id="SSF56112">
    <property type="entry name" value="Protein kinase-like (PK-like)"/>
    <property type="match status" value="1"/>
</dbReference>
<name>A0A0C1E1Y5_ASPUT</name>
<organism evidence="5 6">
    <name type="scientific">Aspergillus ustus</name>
    <dbReference type="NCBI Taxonomy" id="40382"/>
    <lineage>
        <taxon>Eukaryota</taxon>
        <taxon>Fungi</taxon>
        <taxon>Dikarya</taxon>
        <taxon>Ascomycota</taxon>
        <taxon>Pezizomycotina</taxon>
        <taxon>Eurotiomycetes</taxon>
        <taxon>Eurotiomycetidae</taxon>
        <taxon>Eurotiales</taxon>
        <taxon>Aspergillaceae</taxon>
        <taxon>Aspergillus</taxon>
        <taxon>Aspergillus subgen. Nidulantes</taxon>
    </lineage>
</organism>
<dbReference type="GO" id="GO:0004672">
    <property type="term" value="F:protein kinase activity"/>
    <property type="evidence" value="ECO:0007669"/>
    <property type="project" value="InterPro"/>
</dbReference>
<comment type="caution">
    <text evidence="5">The sequence shown here is derived from an EMBL/GenBank/DDBJ whole genome shotgun (WGS) entry which is preliminary data.</text>
</comment>
<feature type="repeat" description="ANK" evidence="3">
    <location>
        <begin position="1030"/>
        <end position="1062"/>
    </location>
</feature>
<dbReference type="InterPro" id="IPR011009">
    <property type="entry name" value="Kinase-like_dom_sf"/>
</dbReference>
<dbReference type="PROSITE" id="PS50011">
    <property type="entry name" value="PROTEIN_KINASE_DOM"/>
    <property type="match status" value="1"/>
</dbReference>
<dbReference type="SMART" id="SM00248">
    <property type="entry name" value="ANK"/>
    <property type="match status" value="12"/>
</dbReference>
<dbReference type="Proteomes" id="UP000053475">
    <property type="component" value="Unassembled WGS sequence"/>
</dbReference>
<evidence type="ECO:0000256" key="3">
    <source>
        <dbReference type="PROSITE-ProRule" id="PRU00023"/>
    </source>
</evidence>
<dbReference type="CDD" id="cd00180">
    <property type="entry name" value="PKc"/>
    <property type="match status" value="1"/>
</dbReference>
<dbReference type="Gene3D" id="1.10.510.10">
    <property type="entry name" value="Transferase(Phosphotransferase) domain 1"/>
    <property type="match status" value="1"/>
</dbReference>
<dbReference type="PROSITE" id="PS50297">
    <property type="entry name" value="ANK_REP_REGION"/>
    <property type="match status" value="2"/>
</dbReference>
<evidence type="ECO:0000313" key="5">
    <source>
        <dbReference type="EMBL" id="KIA75567.1"/>
    </source>
</evidence>
<dbReference type="EMBL" id="JOMC01000088">
    <property type="protein sequence ID" value="KIA75567.1"/>
    <property type="molecule type" value="Genomic_DNA"/>
</dbReference>
<sequence length="1271" mass="141143">MSSQINDNWLKRGGGDGDARPDTVTWTLSVSRTRVSTVEDLFRGSKLDVETVNSLENLLRLLQHLELPKIPSGTVQEIRFLATGETFKVYQCAVGSSVVAVKRLRLHDNKRGPNPDSLPRRLQAVVREIIVMSHPPIVHHRNVTGLQGYGWGIESQQASPFIALEFAQYGTLRQFLDDRILGRRGADDKLNLMGDVALGLTALHHSGIVHGDLKLDNILVFPCSDHPANVLAKVSDFGHSIFVGSQSVKTPVYIGTEIYNAPEVANQRFSPISPGGLYKCDVWAFGLSLWEALDDGRVYFQQSWRHDPEYTKPVSLEARPLEETLLGRFDLSHVKRLATSFVSDISPEVGGMDRWGLRLQRALLRLVLGQMLEPDPERRLSDLSGLPFLRWWHKSPKGDAAKPQVASDALLQETGYSLFDRHKRVVADWPQQQQLLREYESLALNRAARQEPDEGVSAFHTMLCYTNGFGTSRDCSKAVHFLRMAEREDHLVARILGSRLAESFTSAVARHTETYSQCLAAGFAIMEELQARSTVPSPRNFHREYANYESFRDYFLQEVIPELSGDGISLQLRVMIDEKERDLLGHAIENWDLNLVTQILEAGGLTPCSISPQIRSACILAVRLGRSVILKAILEWVQPDSDSLSFLLHWLFCVPDWKVGEIAGVLTSSCPHGGDIVNHVTTQRLHLHGQWPFTVQGTPLETAIASGNVLAVRALLNVGADPVLPVTLMSDSEEYPYWTPIHLAIKYHQPVILNALLQAAFGGQNIHSGLLRPLGPMPVGCALSGASIAERMGIHGGAYLENLKHTIRILPLETLYESTDDGKTALTQAIDQEDVDVVRLLLEYCPDLAWKKLKTSVQPSYTYPLHVACQIGSMRDTKESVQIVGLLLEYKPHEVNKRDSSLCQPLHMAAMGSSTSIMEFLIKRGASVHATDRTGRPPLFFCERAPCVEMLVRCGANMNHVDYNGVSALQEFARRGMEETVQALISAGANMRTGENAAGTALHLATRRRSRAIIQRLLDAGAGIDLLDDESNTSLNLAMGTDRADIVSVFLRHGANPFLANSDGVSPFHQFLRSDNPLILQAFEEKAALVIPRDLEMDFLHSALHWPGVKPTERLLEFMNLPWYGREHDQLDAITWIQGTPLHMAAMAFRVDILDALLSTGRFDLSARAGITRSPLQLVCGARKQGDRITQAARIETIKRLLAAGSNILEAEEGGLTPVAIALADEDYDLMRVIADYWGDVMRLTQDATQVASEWYVSITARLVQHESIQI</sequence>
<keyword evidence="6" id="KW-1185">Reference proteome</keyword>
<feature type="domain" description="Protein kinase" evidence="4">
    <location>
        <begin position="75"/>
        <end position="389"/>
    </location>
</feature>
<protein>
    <recommendedName>
        <fullName evidence="4">Protein kinase domain-containing protein</fullName>
    </recommendedName>
</protein>
<dbReference type="Pfam" id="PF00023">
    <property type="entry name" value="Ank"/>
    <property type="match status" value="1"/>
</dbReference>
<dbReference type="InterPro" id="IPR002110">
    <property type="entry name" value="Ankyrin_rpt"/>
</dbReference>
<dbReference type="Gene3D" id="1.25.40.20">
    <property type="entry name" value="Ankyrin repeat-containing domain"/>
    <property type="match status" value="4"/>
</dbReference>
<keyword evidence="2 3" id="KW-0040">ANK repeat</keyword>
<evidence type="ECO:0000313" key="6">
    <source>
        <dbReference type="Proteomes" id="UP000053475"/>
    </source>
</evidence>
<dbReference type="Pfam" id="PF00069">
    <property type="entry name" value="Pkinase"/>
    <property type="match status" value="1"/>
</dbReference>
<accession>A0A0C1E1Y5</accession>
<dbReference type="PANTHER" id="PTHR24198:SF165">
    <property type="entry name" value="ANKYRIN REPEAT-CONTAINING PROTEIN-RELATED"/>
    <property type="match status" value="1"/>
</dbReference>
<dbReference type="SMART" id="SM00220">
    <property type="entry name" value="S_TKc"/>
    <property type="match status" value="1"/>
</dbReference>
<dbReference type="Pfam" id="PF12796">
    <property type="entry name" value="Ank_2"/>
    <property type="match status" value="1"/>
</dbReference>
<dbReference type="InterPro" id="IPR036770">
    <property type="entry name" value="Ankyrin_rpt-contain_sf"/>
</dbReference>
<feature type="repeat" description="ANK" evidence="3">
    <location>
        <begin position="964"/>
        <end position="996"/>
    </location>
</feature>
<dbReference type="PROSITE" id="PS00108">
    <property type="entry name" value="PROTEIN_KINASE_ST"/>
    <property type="match status" value="1"/>
</dbReference>
<dbReference type="InterPro" id="IPR000719">
    <property type="entry name" value="Prot_kinase_dom"/>
</dbReference>
<dbReference type="PANTHER" id="PTHR24198">
    <property type="entry name" value="ANKYRIN REPEAT AND PROTEIN KINASE DOMAIN-CONTAINING PROTEIN"/>
    <property type="match status" value="1"/>
</dbReference>
<feature type="repeat" description="ANK" evidence="3">
    <location>
        <begin position="997"/>
        <end position="1029"/>
    </location>
</feature>
<feature type="repeat" description="ANK" evidence="3">
    <location>
        <begin position="905"/>
        <end position="933"/>
    </location>
</feature>
<gene>
    <name evidence="5" type="ORF">HK57_00670</name>
</gene>
<evidence type="ECO:0000259" key="4">
    <source>
        <dbReference type="PROSITE" id="PS50011"/>
    </source>
</evidence>
<dbReference type="PROSITE" id="PS50088">
    <property type="entry name" value="ANK_REPEAT"/>
    <property type="match status" value="4"/>
</dbReference>
<keyword evidence="1" id="KW-0677">Repeat</keyword>